<gene>
    <name evidence="1" type="ORF">BDN72DRAFT_843737</name>
</gene>
<evidence type="ECO:0000313" key="1">
    <source>
        <dbReference type="EMBL" id="TFK66858.1"/>
    </source>
</evidence>
<accession>A0ACD3ALR2</accession>
<dbReference type="Proteomes" id="UP000308600">
    <property type="component" value="Unassembled WGS sequence"/>
</dbReference>
<organism evidence="1 2">
    <name type="scientific">Pluteus cervinus</name>
    <dbReference type="NCBI Taxonomy" id="181527"/>
    <lineage>
        <taxon>Eukaryota</taxon>
        <taxon>Fungi</taxon>
        <taxon>Dikarya</taxon>
        <taxon>Basidiomycota</taxon>
        <taxon>Agaricomycotina</taxon>
        <taxon>Agaricomycetes</taxon>
        <taxon>Agaricomycetidae</taxon>
        <taxon>Agaricales</taxon>
        <taxon>Pluteineae</taxon>
        <taxon>Pluteaceae</taxon>
        <taxon>Pluteus</taxon>
    </lineage>
</organism>
<name>A0ACD3ALR2_9AGAR</name>
<sequence>MSSISYQKLGGNRSPSRASRAFWIALGAAILISAGGVTAGIYLGTMTDPDQWGSQTNSSANETSQLPHSTSSVPLDGPNTSIATSTLP</sequence>
<evidence type="ECO:0000313" key="2">
    <source>
        <dbReference type="Proteomes" id="UP000308600"/>
    </source>
</evidence>
<protein>
    <submittedName>
        <fullName evidence="1">Uncharacterized protein</fullName>
    </submittedName>
</protein>
<dbReference type="EMBL" id="ML208392">
    <property type="protein sequence ID" value="TFK66858.1"/>
    <property type="molecule type" value="Genomic_DNA"/>
</dbReference>
<keyword evidence="2" id="KW-1185">Reference proteome</keyword>
<proteinExistence type="predicted"/>
<reference evidence="1 2" key="1">
    <citation type="journal article" date="2019" name="Nat. Ecol. Evol.">
        <title>Megaphylogeny resolves global patterns of mushroom evolution.</title>
        <authorList>
            <person name="Varga T."/>
            <person name="Krizsan K."/>
            <person name="Foldi C."/>
            <person name="Dima B."/>
            <person name="Sanchez-Garcia M."/>
            <person name="Sanchez-Ramirez S."/>
            <person name="Szollosi G.J."/>
            <person name="Szarkandi J.G."/>
            <person name="Papp V."/>
            <person name="Albert L."/>
            <person name="Andreopoulos W."/>
            <person name="Angelini C."/>
            <person name="Antonin V."/>
            <person name="Barry K.W."/>
            <person name="Bougher N.L."/>
            <person name="Buchanan P."/>
            <person name="Buyck B."/>
            <person name="Bense V."/>
            <person name="Catcheside P."/>
            <person name="Chovatia M."/>
            <person name="Cooper J."/>
            <person name="Damon W."/>
            <person name="Desjardin D."/>
            <person name="Finy P."/>
            <person name="Geml J."/>
            <person name="Haridas S."/>
            <person name="Hughes K."/>
            <person name="Justo A."/>
            <person name="Karasinski D."/>
            <person name="Kautmanova I."/>
            <person name="Kiss B."/>
            <person name="Kocsube S."/>
            <person name="Kotiranta H."/>
            <person name="LaButti K.M."/>
            <person name="Lechner B.E."/>
            <person name="Liimatainen K."/>
            <person name="Lipzen A."/>
            <person name="Lukacs Z."/>
            <person name="Mihaltcheva S."/>
            <person name="Morgado L.N."/>
            <person name="Niskanen T."/>
            <person name="Noordeloos M.E."/>
            <person name="Ohm R.A."/>
            <person name="Ortiz-Santana B."/>
            <person name="Ovrebo C."/>
            <person name="Racz N."/>
            <person name="Riley R."/>
            <person name="Savchenko A."/>
            <person name="Shiryaev A."/>
            <person name="Soop K."/>
            <person name="Spirin V."/>
            <person name="Szebenyi C."/>
            <person name="Tomsovsky M."/>
            <person name="Tulloss R.E."/>
            <person name="Uehling J."/>
            <person name="Grigoriev I.V."/>
            <person name="Vagvolgyi C."/>
            <person name="Papp T."/>
            <person name="Martin F.M."/>
            <person name="Miettinen O."/>
            <person name="Hibbett D.S."/>
            <person name="Nagy L.G."/>
        </authorList>
    </citation>
    <scope>NUCLEOTIDE SEQUENCE [LARGE SCALE GENOMIC DNA]</scope>
    <source>
        <strain evidence="1 2">NL-1719</strain>
    </source>
</reference>